<dbReference type="AlphaFoldDB" id="A0A1G2MTU3"/>
<organism evidence="1 2">
    <name type="scientific">Candidatus Taylorbacteria bacterium RIFCSPHIGHO2_02_FULL_46_13</name>
    <dbReference type="NCBI Taxonomy" id="1802312"/>
    <lineage>
        <taxon>Bacteria</taxon>
        <taxon>Candidatus Tayloriibacteriota</taxon>
    </lineage>
</organism>
<accession>A0A1G2MTU3</accession>
<proteinExistence type="predicted"/>
<gene>
    <name evidence="1" type="ORF">A3C06_02090</name>
</gene>
<dbReference type="EMBL" id="MHRQ01000007">
    <property type="protein sequence ID" value="OHA27296.1"/>
    <property type="molecule type" value="Genomic_DNA"/>
</dbReference>
<comment type="caution">
    <text evidence="1">The sequence shown here is derived from an EMBL/GenBank/DDBJ whole genome shotgun (WGS) entry which is preliminary data.</text>
</comment>
<reference evidence="1 2" key="1">
    <citation type="journal article" date="2016" name="Nat. Commun.">
        <title>Thousands of microbial genomes shed light on interconnected biogeochemical processes in an aquifer system.</title>
        <authorList>
            <person name="Anantharaman K."/>
            <person name="Brown C.T."/>
            <person name="Hug L.A."/>
            <person name="Sharon I."/>
            <person name="Castelle C.J."/>
            <person name="Probst A.J."/>
            <person name="Thomas B.C."/>
            <person name="Singh A."/>
            <person name="Wilkins M.J."/>
            <person name="Karaoz U."/>
            <person name="Brodie E.L."/>
            <person name="Williams K.H."/>
            <person name="Hubbard S.S."/>
            <person name="Banfield J.F."/>
        </authorList>
    </citation>
    <scope>NUCLEOTIDE SEQUENCE [LARGE SCALE GENOMIC DNA]</scope>
</reference>
<name>A0A1G2MTU3_9BACT</name>
<dbReference type="Proteomes" id="UP000177565">
    <property type="component" value="Unassembled WGS sequence"/>
</dbReference>
<sequence length="78" mass="8781">MGRLEDSGEKLAEFVKTNKPKMPVVIVVELAFGPVMFEAQRIGVKLLDRPLFRMHPEKYLPLLEALASGQENFNVVVV</sequence>
<evidence type="ECO:0000313" key="2">
    <source>
        <dbReference type="Proteomes" id="UP000177565"/>
    </source>
</evidence>
<evidence type="ECO:0000313" key="1">
    <source>
        <dbReference type="EMBL" id="OHA27296.1"/>
    </source>
</evidence>
<protein>
    <submittedName>
        <fullName evidence="1">Uncharacterized protein</fullName>
    </submittedName>
</protein>